<dbReference type="PANTHER" id="PTHR31339:SF9">
    <property type="entry name" value="PLASMIN AND FIBRONECTIN-BINDING PROTEIN A"/>
    <property type="match status" value="1"/>
</dbReference>
<feature type="non-terminal residue" evidence="6">
    <location>
        <position position="1"/>
    </location>
</feature>
<protein>
    <submittedName>
        <fullName evidence="6">Uncharacterized protein</fullName>
    </submittedName>
</protein>
<evidence type="ECO:0000313" key="7">
    <source>
        <dbReference type="Proteomes" id="UP000279271"/>
    </source>
</evidence>
<keyword evidence="3 4" id="KW-0326">Glycosidase</keyword>
<dbReference type="InterPro" id="IPR012334">
    <property type="entry name" value="Pectin_lyas_fold"/>
</dbReference>
<feature type="compositionally biased region" description="Basic and acidic residues" evidence="5">
    <location>
        <begin position="654"/>
        <end position="663"/>
    </location>
</feature>
<evidence type="ECO:0000256" key="3">
    <source>
        <dbReference type="ARBA" id="ARBA00023295"/>
    </source>
</evidence>
<reference evidence="7" key="1">
    <citation type="journal article" date="2018" name="Algal Res.">
        <title>Characterization of plant carbon substrate utilization by Auxenochlorella protothecoides.</title>
        <authorList>
            <person name="Vogler B.W."/>
            <person name="Starkenburg S.R."/>
            <person name="Sudasinghe N."/>
            <person name="Schambach J.Y."/>
            <person name="Rollin J.A."/>
            <person name="Pattathil S."/>
            <person name="Barry A.N."/>
        </authorList>
    </citation>
    <scope>NUCLEOTIDE SEQUENCE [LARGE SCALE GENOMIC DNA]</scope>
    <source>
        <strain evidence="7">UTEX 25</strain>
    </source>
</reference>
<dbReference type="Gene3D" id="2.160.20.10">
    <property type="entry name" value="Single-stranded right-handed beta-helix, Pectin lyase-like"/>
    <property type="match status" value="1"/>
</dbReference>
<dbReference type="Proteomes" id="UP000279271">
    <property type="component" value="Unassembled WGS sequence"/>
</dbReference>
<comment type="caution">
    <text evidence="6">The sequence shown here is derived from an EMBL/GenBank/DDBJ whole genome shotgun (WGS) entry which is preliminary data.</text>
</comment>
<evidence type="ECO:0000313" key="6">
    <source>
        <dbReference type="EMBL" id="RMZ52656.1"/>
    </source>
</evidence>
<dbReference type="PANTHER" id="PTHR31339">
    <property type="entry name" value="PECTIN LYASE-RELATED"/>
    <property type="match status" value="1"/>
</dbReference>
<evidence type="ECO:0000256" key="2">
    <source>
        <dbReference type="ARBA" id="ARBA00022801"/>
    </source>
</evidence>
<accession>A0A3M7KU67</accession>
<feature type="compositionally biased region" description="Gly residues" evidence="5">
    <location>
        <begin position="600"/>
        <end position="609"/>
    </location>
</feature>
<proteinExistence type="inferred from homology"/>
<feature type="compositionally biased region" description="Low complexity" evidence="5">
    <location>
        <begin position="671"/>
        <end position="681"/>
    </location>
</feature>
<dbReference type="InterPro" id="IPR019186">
    <property type="entry name" value="Nucleolar_protein_12"/>
</dbReference>
<dbReference type="SUPFAM" id="SSF51126">
    <property type="entry name" value="Pectin lyase-like"/>
    <property type="match status" value="1"/>
</dbReference>
<dbReference type="Pfam" id="PF00295">
    <property type="entry name" value="Glyco_hydro_28"/>
    <property type="match status" value="1"/>
</dbReference>
<dbReference type="Pfam" id="PF09805">
    <property type="entry name" value="Nop25"/>
    <property type="match status" value="1"/>
</dbReference>
<feature type="region of interest" description="Disordered" evidence="5">
    <location>
        <begin position="427"/>
        <end position="449"/>
    </location>
</feature>
<organism evidence="6 7">
    <name type="scientific">Auxenochlorella protothecoides</name>
    <name type="common">Green microalga</name>
    <name type="synonym">Chlorella protothecoides</name>
    <dbReference type="NCBI Taxonomy" id="3075"/>
    <lineage>
        <taxon>Eukaryota</taxon>
        <taxon>Viridiplantae</taxon>
        <taxon>Chlorophyta</taxon>
        <taxon>core chlorophytes</taxon>
        <taxon>Trebouxiophyceae</taxon>
        <taxon>Chlorellales</taxon>
        <taxon>Chlorellaceae</taxon>
        <taxon>Auxenochlorella</taxon>
    </lineage>
</organism>
<dbReference type="GO" id="GO:0005975">
    <property type="term" value="P:carbohydrate metabolic process"/>
    <property type="evidence" value="ECO:0007669"/>
    <property type="project" value="InterPro"/>
</dbReference>
<evidence type="ECO:0000256" key="1">
    <source>
        <dbReference type="ARBA" id="ARBA00008834"/>
    </source>
</evidence>
<dbReference type="InterPro" id="IPR051801">
    <property type="entry name" value="GH28_Enzymes"/>
</dbReference>
<feature type="region of interest" description="Disordered" evidence="5">
    <location>
        <begin position="560"/>
        <end position="681"/>
    </location>
</feature>
<dbReference type="InterPro" id="IPR011050">
    <property type="entry name" value="Pectin_lyase_fold/virulence"/>
</dbReference>
<keyword evidence="2 4" id="KW-0378">Hydrolase</keyword>
<dbReference type="EMBL" id="QOKY01000202">
    <property type="protein sequence ID" value="RMZ52656.1"/>
    <property type="molecule type" value="Genomic_DNA"/>
</dbReference>
<sequence length="681" mass="72772">SSSAPALQAGLDDCAQGGQLVLDRPGTFLAGGLVAHGSIDIVIPRGVRLLASHKRSDYGPTQPDWYLIALRNCTGCSLRGGGTLDGDARAWDKVRAPGRRALVDWADPSCPVPSECRPRLLGVLDSRQVSVRGLALRDPVYWALHVRHSVHVALDGLDIRSEWGVANADGVDVDGSWDVDVRGCTVLTADDAVCLKACTPGRPTRRVSVTNCTLRSRSAAVKVGSETRADISDVTFGDLTILPSHRGLAIQLRDEGSVERIAFRDIGLHARHYHPSWWGGGEALHVTAVPRVAGGPLGRVRGVSVERVQARSETGVFVAGRVSDLRISQAHLTMAWRSGWPYAGLDFRPSDRGVVPGTTSHALFVTEGAAVAVRDSAVEYLRPLRPDWGSPLLQSQGGRSELQDVHVTGWCDAPSLLTTVNGDAVAAGGRGRQSMGEKETDGLLVPRGPTKAPVHVAKRAQRNKALSVVFDPQDHKEYLNGFHKRKQQRRKDAVARVEKELKQQRLEERADRREALKERYSTLGPDLDPAAPSLAEDVERRVHVFSHGAVESRVTVSAIDLNSSDEEQAGPGPNDDDDDRDLGEWPGPGVARAKKSAVQSGGGNGGGGEPARVRTHVSKATLRAIARTKLKLEGKRSAGGFKQPGPKTGGKGGRKAEAKEAGGKKGGKGGKPAPSKSRGKR</sequence>
<dbReference type="AlphaFoldDB" id="A0A3M7KU67"/>
<feature type="compositionally biased region" description="Acidic residues" evidence="5">
    <location>
        <begin position="563"/>
        <end position="581"/>
    </location>
</feature>
<gene>
    <name evidence="6" type="ORF">APUTEX25_000775</name>
</gene>
<evidence type="ECO:0000256" key="5">
    <source>
        <dbReference type="SAM" id="MobiDB-lite"/>
    </source>
</evidence>
<dbReference type="InterPro" id="IPR000743">
    <property type="entry name" value="Glyco_hydro_28"/>
</dbReference>
<name>A0A3M7KU67_AUXPR</name>
<comment type="similarity">
    <text evidence="1 4">Belongs to the glycosyl hydrolase 28 family.</text>
</comment>
<evidence type="ECO:0000256" key="4">
    <source>
        <dbReference type="RuleBase" id="RU361169"/>
    </source>
</evidence>
<dbReference type="GO" id="GO:0004650">
    <property type="term" value="F:polygalacturonase activity"/>
    <property type="evidence" value="ECO:0007669"/>
    <property type="project" value="InterPro"/>
</dbReference>